<proteinExistence type="predicted"/>
<protein>
    <submittedName>
        <fullName evidence="2">ATP synthase F0 subunit 8</fullName>
    </submittedName>
</protein>
<organism evidence="2">
    <name type="scientific">Japanagallia curvipenis</name>
    <dbReference type="NCBI Taxonomy" id="3071384"/>
    <lineage>
        <taxon>Eukaryota</taxon>
        <taxon>Metazoa</taxon>
        <taxon>Ecdysozoa</taxon>
        <taxon>Arthropoda</taxon>
        <taxon>Hexapoda</taxon>
        <taxon>Insecta</taxon>
        <taxon>Pterygota</taxon>
        <taxon>Neoptera</taxon>
        <taxon>Paraneoptera</taxon>
        <taxon>Hemiptera</taxon>
        <taxon>Auchenorrhyncha</taxon>
        <taxon>Membracoidea</taxon>
        <taxon>Cicadellidae</taxon>
        <taxon>Megophthalminae</taxon>
        <taxon>Japanagallia</taxon>
    </lineage>
</organism>
<dbReference type="RefSeq" id="YP_010944841.1">
    <property type="nucleotide sequence ID" value="NC_082332.1"/>
</dbReference>
<keyword evidence="1" id="KW-1133">Transmembrane helix</keyword>
<dbReference type="EMBL" id="OQ612705">
    <property type="protein sequence ID" value="WMC21053.1"/>
    <property type="molecule type" value="Genomic_DNA"/>
</dbReference>
<gene>
    <name evidence="2" type="primary">ATP8</name>
</gene>
<sequence>MPQMAPIWWLTLSILFNINMMITISTMYFYKNIYMKKHLTFKDKNLNWKW</sequence>
<keyword evidence="1" id="KW-0812">Transmembrane</keyword>
<reference evidence="2" key="1">
    <citation type="submission" date="2023-03" db="EMBL/GenBank/DDBJ databases">
        <authorList>
            <person name="Li M."/>
            <person name="Wang J."/>
            <person name="Dai R."/>
        </authorList>
    </citation>
    <scope>NUCLEOTIDE SEQUENCE</scope>
</reference>
<keyword evidence="1" id="KW-0472">Membrane</keyword>
<dbReference type="CTD" id="4509"/>
<feature type="transmembrane region" description="Helical" evidence="1">
    <location>
        <begin position="6"/>
        <end position="30"/>
    </location>
</feature>
<name>A0AA50KVW1_9HEMI</name>
<dbReference type="GeneID" id="84369994"/>
<dbReference type="AlphaFoldDB" id="A0AA50KVW1"/>
<evidence type="ECO:0000256" key="1">
    <source>
        <dbReference type="SAM" id="Phobius"/>
    </source>
</evidence>
<keyword evidence="2" id="KW-0496">Mitochondrion</keyword>
<evidence type="ECO:0000313" key="2">
    <source>
        <dbReference type="EMBL" id="WMC21053.1"/>
    </source>
</evidence>
<geneLocation type="mitochondrion" evidence="2"/>
<accession>A0AA50KVW1</accession>